<sequence>MPFMWLAESLFRHAACPSWSLTSVPPADRFRTASCPSGRTGARKKSVSHLMPSSELDVIARLVRPV</sequence>
<dbReference type="AlphaFoldDB" id="A0A448XMR1"/>
<evidence type="ECO:0000313" key="2">
    <source>
        <dbReference type="Proteomes" id="UP000784294"/>
    </source>
</evidence>
<dbReference type="Proteomes" id="UP000784294">
    <property type="component" value="Unassembled WGS sequence"/>
</dbReference>
<gene>
    <name evidence="1" type="ORF">PXEA_LOCUS33880</name>
</gene>
<comment type="caution">
    <text evidence="1">The sequence shown here is derived from an EMBL/GenBank/DDBJ whole genome shotgun (WGS) entry which is preliminary data.</text>
</comment>
<accession>A0A448XMR1</accession>
<name>A0A448XMR1_9PLAT</name>
<protein>
    <submittedName>
        <fullName evidence="1">Uncharacterized protein</fullName>
    </submittedName>
</protein>
<dbReference type="EMBL" id="CAAALY010264907">
    <property type="protein sequence ID" value="VEL40440.1"/>
    <property type="molecule type" value="Genomic_DNA"/>
</dbReference>
<proteinExistence type="predicted"/>
<organism evidence="1 2">
    <name type="scientific">Protopolystoma xenopodis</name>
    <dbReference type="NCBI Taxonomy" id="117903"/>
    <lineage>
        <taxon>Eukaryota</taxon>
        <taxon>Metazoa</taxon>
        <taxon>Spiralia</taxon>
        <taxon>Lophotrochozoa</taxon>
        <taxon>Platyhelminthes</taxon>
        <taxon>Monogenea</taxon>
        <taxon>Polyopisthocotylea</taxon>
        <taxon>Polystomatidea</taxon>
        <taxon>Polystomatidae</taxon>
        <taxon>Protopolystoma</taxon>
    </lineage>
</organism>
<keyword evidence="2" id="KW-1185">Reference proteome</keyword>
<evidence type="ECO:0000313" key="1">
    <source>
        <dbReference type="EMBL" id="VEL40440.1"/>
    </source>
</evidence>
<reference evidence="1" key="1">
    <citation type="submission" date="2018-11" db="EMBL/GenBank/DDBJ databases">
        <authorList>
            <consortium name="Pathogen Informatics"/>
        </authorList>
    </citation>
    <scope>NUCLEOTIDE SEQUENCE</scope>
</reference>